<name>A0A1H2N7Y8_9PSED</name>
<dbReference type="AlphaFoldDB" id="A0A1H2N7Y8"/>
<gene>
    <name evidence="1" type="ORF">SAMN05216202_3080</name>
</gene>
<proteinExistence type="predicted"/>
<keyword evidence="2" id="KW-1185">Reference proteome</keyword>
<reference evidence="2" key="1">
    <citation type="submission" date="2016-10" db="EMBL/GenBank/DDBJ databases">
        <authorList>
            <person name="Varghese N."/>
            <person name="Submissions S."/>
        </authorList>
    </citation>
    <scope>NUCLEOTIDE SEQUENCE [LARGE SCALE GENOMIC DNA]</scope>
    <source>
        <strain evidence="2">LMG 2223</strain>
    </source>
</reference>
<dbReference type="EMBL" id="LT629802">
    <property type="protein sequence ID" value="SDV00906.1"/>
    <property type="molecule type" value="Genomic_DNA"/>
</dbReference>
<dbReference type="Proteomes" id="UP000198600">
    <property type="component" value="Chromosome I"/>
</dbReference>
<organism evidence="1 2">
    <name type="scientific">Pseudomonas mucidolens</name>
    <dbReference type="NCBI Taxonomy" id="46679"/>
    <lineage>
        <taxon>Bacteria</taxon>
        <taxon>Pseudomonadati</taxon>
        <taxon>Pseudomonadota</taxon>
        <taxon>Gammaproteobacteria</taxon>
        <taxon>Pseudomonadales</taxon>
        <taxon>Pseudomonadaceae</taxon>
        <taxon>Pseudomonas</taxon>
    </lineage>
</organism>
<dbReference type="RefSeq" id="WP_130909421.1">
    <property type="nucleotide sequence ID" value="NZ_LS483433.1"/>
</dbReference>
<evidence type="ECO:0000313" key="1">
    <source>
        <dbReference type="EMBL" id="SDV00906.1"/>
    </source>
</evidence>
<evidence type="ECO:0000313" key="2">
    <source>
        <dbReference type="Proteomes" id="UP000198600"/>
    </source>
</evidence>
<sequence>MPNSNGKIIVLCCHSGVLLNYSVLLGRLQRYNVSLCSSVDEVMCSLKKVGGADFLIFDEFKFSKDNRMDVFRMNAEGKIKRFLFIESLFPGARASVNGWAKSNNIPLQHIIKNPISMPELKACLDLISHKE</sequence>
<evidence type="ECO:0008006" key="3">
    <source>
        <dbReference type="Google" id="ProtNLM"/>
    </source>
</evidence>
<protein>
    <recommendedName>
        <fullName evidence="3">Response regulatory domain-containing protein</fullName>
    </recommendedName>
</protein>
<accession>A0A1H2N7Y8</accession>
<dbReference type="OrthoDB" id="6905262at2"/>